<dbReference type="InterPro" id="IPR008969">
    <property type="entry name" value="CarboxyPept-like_regulatory"/>
</dbReference>
<evidence type="ECO:0000313" key="2">
    <source>
        <dbReference type="Proteomes" id="UP000663929"/>
    </source>
</evidence>
<dbReference type="Pfam" id="PF13620">
    <property type="entry name" value="CarboxypepD_reg"/>
    <property type="match status" value="1"/>
</dbReference>
<name>A0A8A4TU34_SULCO</name>
<dbReference type="RefSeq" id="WP_237382732.1">
    <property type="nucleotide sequence ID" value="NZ_CP071793.1"/>
</dbReference>
<accession>A0A8A4TU34</accession>
<sequence length="564" mass="64282">MLKWLAIAFAGLMPCFGATITGLVQTEEGRPLSGAKIVIFHEMAHILVQRGISDRNGQYQFNLEPGQYQLFVLKKGYLPVRTKALLRYNRETIALRHDLPLELDLSENEQTRHKLKRMIRRANRDPYRELDGLALVKTGSPLGPIPRSSIVDDSLTAKVTTGARQGLNGDEQRATVMLVTQVTDAVSVNSSLRNDRRADGLPESFQIMAGVDYAGQDFSIGLEAETIRDEMEDLPGRTERLHLEGRFGDQVVANTRVSLIDTHAFTDRHRELRLEQELDYDLLGQVISHQVRFGDWQRNQNPLARQASFDTIWKYRDNAMLGLASEVDYLTVENGDFTSAKLWVTGDHQREDQRFAVQTKLGVHEEEQHSGVVQQHFASARFGVVGIELEFADDFDYRPYASHDVFGAYLQTPSSAYVNEGFYKNENRSTEVRVGMDHGTWESKVTWSQQDGNVEQVQPIDNPLFKSNAQFRTRDVAYQLTSARYGSLLEIRYSKNEGDTTRFDYTELVFGQTLSPFRDRALLVLIEIQASNQPTLPAWWILERLPWDVLERGAWLEGQVSFQF</sequence>
<dbReference type="AlphaFoldDB" id="A0A8A4TU34"/>
<keyword evidence="1" id="KW-0121">Carboxypeptidase</keyword>
<organism evidence="1 2">
    <name type="scientific">Sulfidibacter corallicola</name>
    <dbReference type="NCBI Taxonomy" id="2818388"/>
    <lineage>
        <taxon>Bacteria</taxon>
        <taxon>Pseudomonadati</taxon>
        <taxon>Acidobacteriota</taxon>
        <taxon>Holophagae</taxon>
        <taxon>Acanthopleuribacterales</taxon>
        <taxon>Acanthopleuribacteraceae</taxon>
        <taxon>Sulfidibacter</taxon>
    </lineage>
</organism>
<evidence type="ECO:0000313" key="1">
    <source>
        <dbReference type="EMBL" id="QTD52628.1"/>
    </source>
</evidence>
<reference evidence="1" key="1">
    <citation type="submission" date="2021-03" db="EMBL/GenBank/DDBJ databases">
        <title>Acanthopleuribacteraceae sp. M133.</title>
        <authorList>
            <person name="Wang G."/>
        </authorList>
    </citation>
    <scope>NUCLEOTIDE SEQUENCE</scope>
    <source>
        <strain evidence="1">M133</strain>
    </source>
</reference>
<dbReference type="SUPFAM" id="SSF49464">
    <property type="entry name" value="Carboxypeptidase regulatory domain-like"/>
    <property type="match status" value="1"/>
</dbReference>
<dbReference type="Proteomes" id="UP000663929">
    <property type="component" value="Chromosome"/>
</dbReference>
<dbReference type="EMBL" id="CP071793">
    <property type="protein sequence ID" value="QTD52628.1"/>
    <property type="molecule type" value="Genomic_DNA"/>
</dbReference>
<keyword evidence="1" id="KW-0645">Protease</keyword>
<dbReference type="GO" id="GO:0004180">
    <property type="term" value="F:carboxypeptidase activity"/>
    <property type="evidence" value="ECO:0007669"/>
    <property type="project" value="UniProtKB-KW"/>
</dbReference>
<protein>
    <submittedName>
        <fullName evidence="1">Carboxypeptidase regulatory-like domain-containing protein</fullName>
    </submittedName>
</protein>
<proteinExistence type="predicted"/>
<keyword evidence="1" id="KW-0378">Hydrolase</keyword>
<dbReference type="Gene3D" id="2.60.40.1120">
    <property type="entry name" value="Carboxypeptidase-like, regulatory domain"/>
    <property type="match status" value="1"/>
</dbReference>
<keyword evidence="2" id="KW-1185">Reference proteome</keyword>
<gene>
    <name evidence="1" type="ORF">J3U87_09150</name>
</gene>
<dbReference type="KEGG" id="scor:J3U87_09150"/>